<evidence type="ECO:0000256" key="4">
    <source>
        <dbReference type="ARBA" id="ARBA00023136"/>
    </source>
</evidence>
<keyword evidence="6" id="KW-0813">Transport</keyword>
<evidence type="ECO:0000256" key="6">
    <source>
        <dbReference type="RuleBase" id="RU361157"/>
    </source>
</evidence>
<feature type="transmembrane region" description="Helical" evidence="6">
    <location>
        <begin position="129"/>
        <end position="149"/>
    </location>
</feature>
<gene>
    <name evidence="8" type="ORF">Aru02nite_23630</name>
</gene>
<dbReference type="InterPro" id="IPR051784">
    <property type="entry name" value="Nod_factor_ABC_transporter"/>
</dbReference>
<dbReference type="Proteomes" id="UP000612808">
    <property type="component" value="Unassembled WGS sequence"/>
</dbReference>
<dbReference type="InterPro" id="IPR013525">
    <property type="entry name" value="ABC2_TM"/>
</dbReference>
<keyword evidence="3 6" id="KW-1133">Transmembrane helix</keyword>
<evidence type="ECO:0000313" key="9">
    <source>
        <dbReference type="Proteomes" id="UP000612808"/>
    </source>
</evidence>
<dbReference type="GO" id="GO:0046677">
    <property type="term" value="P:response to antibiotic"/>
    <property type="evidence" value="ECO:0007669"/>
    <property type="project" value="UniProtKB-KW"/>
</dbReference>
<dbReference type="InterPro" id="IPR047817">
    <property type="entry name" value="ABC2_TM_bact-type"/>
</dbReference>
<reference evidence="8" key="1">
    <citation type="submission" date="2021-01" db="EMBL/GenBank/DDBJ databases">
        <title>Whole genome shotgun sequence of Actinocatenispora rupis NBRC 107355.</title>
        <authorList>
            <person name="Komaki H."/>
            <person name="Tamura T."/>
        </authorList>
    </citation>
    <scope>NUCLEOTIDE SEQUENCE</scope>
    <source>
        <strain evidence="8">NBRC 107355</strain>
    </source>
</reference>
<comment type="caution">
    <text evidence="8">The sequence shown here is derived from an EMBL/GenBank/DDBJ whole genome shotgun (WGS) entry which is preliminary data.</text>
</comment>
<dbReference type="PANTHER" id="PTHR43229">
    <property type="entry name" value="NODULATION PROTEIN J"/>
    <property type="match status" value="1"/>
</dbReference>
<evidence type="ECO:0000256" key="1">
    <source>
        <dbReference type="ARBA" id="ARBA00004141"/>
    </source>
</evidence>
<evidence type="ECO:0000313" key="8">
    <source>
        <dbReference type="EMBL" id="GID11474.1"/>
    </source>
</evidence>
<dbReference type="PANTHER" id="PTHR43229:SF2">
    <property type="entry name" value="NODULATION PROTEIN J"/>
    <property type="match status" value="1"/>
</dbReference>
<feature type="transmembrane region" description="Helical" evidence="6">
    <location>
        <begin position="155"/>
        <end position="175"/>
    </location>
</feature>
<evidence type="ECO:0000259" key="7">
    <source>
        <dbReference type="PROSITE" id="PS51012"/>
    </source>
</evidence>
<dbReference type="EMBL" id="BOMB01000012">
    <property type="protein sequence ID" value="GID11474.1"/>
    <property type="molecule type" value="Genomic_DNA"/>
</dbReference>
<dbReference type="Pfam" id="PF01061">
    <property type="entry name" value="ABC2_membrane"/>
    <property type="match status" value="1"/>
</dbReference>
<accession>A0A8J3NDG3</accession>
<feature type="transmembrane region" description="Helical" evidence="6">
    <location>
        <begin position="182"/>
        <end position="206"/>
    </location>
</feature>
<dbReference type="GO" id="GO:0140359">
    <property type="term" value="F:ABC-type transporter activity"/>
    <property type="evidence" value="ECO:0007669"/>
    <property type="project" value="InterPro"/>
</dbReference>
<keyword evidence="6" id="KW-1003">Cell membrane</keyword>
<comment type="subcellular location">
    <subcellularLocation>
        <location evidence="6">Cell membrane</location>
        <topology evidence="6">Multi-pass membrane protein</topology>
    </subcellularLocation>
    <subcellularLocation>
        <location evidence="1">Membrane</location>
        <topology evidence="1">Multi-pass membrane protein</topology>
    </subcellularLocation>
</comment>
<sequence length="263" mass="28402">MLSTLLLRVDPRRAGAVVERNVLVHRRGWIVLLSGFFEPFLYLLALGIGLGHLVGSVPAPGGGTVPYPVFVAPAMLAVQAMNAALTETTFNVFGKLKYMRLYDAVLATPVTPTELALGEIGWCLARSGLYSAAFLGVMAVLGLTPSWWAVLAWPAALLIGFAFAALGMALTTFLRSWQDFDYVVVIMMVMFMFAGTFTPLSAYPAWVRPLVELTPLYHGVALTRSLTTGSPDLGALGHVAYLVVCVVLGLWIAARRMARLLLT</sequence>
<dbReference type="InterPro" id="IPR000412">
    <property type="entry name" value="ABC_2_transport"/>
</dbReference>
<proteinExistence type="inferred from homology"/>
<keyword evidence="9" id="KW-1185">Reference proteome</keyword>
<evidence type="ECO:0000256" key="2">
    <source>
        <dbReference type="ARBA" id="ARBA00022692"/>
    </source>
</evidence>
<dbReference type="GO" id="GO:0043190">
    <property type="term" value="C:ATP-binding cassette (ABC) transporter complex"/>
    <property type="evidence" value="ECO:0007669"/>
    <property type="project" value="InterPro"/>
</dbReference>
<dbReference type="PRINTS" id="PR00164">
    <property type="entry name" value="ABC2TRNSPORT"/>
</dbReference>
<organism evidence="8 9">
    <name type="scientific">Actinocatenispora rupis</name>
    <dbReference type="NCBI Taxonomy" id="519421"/>
    <lineage>
        <taxon>Bacteria</taxon>
        <taxon>Bacillati</taxon>
        <taxon>Actinomycetota</taxon>
        <taxon>Actinomycetes</taxon>
        <taxon>Micromonosporales</taxon>
        <taxon>Micromonosporaceae</taxon>
        <taxon>Actinocatenispora</taxon>
    </lineage>
</organism>
<feature type="domain" description="ABC transmembrane type-2" evidence="7">
    <location>
        <begin position="30"/>
        <end position="260"/>
    </location>
</feature>
<keyword evidence="5" id="KW-0046">Antibiotic resistance</keyword>
<dbReference type="PIRSF" id="PIRSF006648">
    <property type="entry name" value="DrrB"/>
    <property type="match status" value="1"/>
</dbReference>
<dbReference type="PROSITE" id="PS51012">
    <property type="entry name" value="ABC_TM2"/>
    <property type="match status" value="1"/>
</dbReference>
<protein>
    <recommendedName>
        <fullName evidence="6">Transport permease protein</fullName>
    </recommendedName>
</protein>
<evidence type="ECO:0000256" key="5">
    <source>
        <dbReference type="ARBA" id="ARBA00023251"/>
    </source>
</evidence>
<dbReference type="RefSeq" id="WP_203657463.1">
    <property type="nucleotide sequence ID" value="NZ_BAAAZM010000006.1"/>
</dbReference>
<name>A0A8J3NDG3_9ACTN</name>
<keyword evidence="4 6" id="KW-0472">Membrane</keyword>
<feature type="transmembrane region" description="Helical" evidence="6">
    <location>
        <begin position="29"/>
        <end position="50"/>
    </location>
</feature>
<comment type="similarity">
    <text evidence="6">Belongs to the ABC-2 integral membrane protein family.</text>
</comment>
<keyword evidence="2 6" id="KW-0812">Transmembrane</keyword>
<dbReference type="AlphaFoldDB" id="A0A8J3NDG3"/>
<feature type="transmembrane region" description="Helical" evidence="6">
    <location>
        <begin position="235"/>
        <end position="254"/>
    </location>
</feature>
<feature type="transmembrane region" description="Helical" evidence="6">
    <location>
        <begin position="70"/>
        <end position="93"/>
    </location>
</feature>
<evidence type="ECO:0000256" key="3">
    <source>
        <dbReference type="ARBA" id="ARBA00022989"/>
    </source>
</evidence>